<evidence type="ECO:0000256" key="8">
    <source>
        <dbReference type="ARBA" id="ARBA00047984"/>
    </source>
</evidence>
<dbReference type="STRING" id="70448.A0A090M4B9"/>
<feature type="domain" description="Helicase C-terminal" evidence="11">
    <location>
        <begin position="272"/>
        <end position="449"/>
    </location>
</feature>
<evidence type="ECO:0000256" key="6">
    <source>
        <dbReference type="ARBA" id="ARBA00022884"/>
    </source>
</evidence>
<proteinExistence type="inferred from homology"/>
<evidence type="ECO:0000256" key="5">
    <source>
        <dbReference type="ARBA" id="ARBA00022840"/>
    </source>
</evidence>
<feature type="region of interest" description="Disordered" evidence="9">
    <location>
        <begin position="345"/>
        <end position="367"/>
    </location>
</feature>
<dbReference type="InterPro" id="IPR050079">
    <property type="entry name" value="DEAD_box_RNA_helicase"/>
</dbReference>
<dbReference type="PROSITE" id="PS51194">
    <property type="entry name" value="HELICASE_CTER"/>
    <property type="match status" value="1"/>
</dbReference>
<keyword evidence="6" id="KW-0694">RNA-binding</keyword>
<evidence type="ECO:0000259" key="11">
    <source>
        <dbReference type="PROSITE" id="PS51194"/>
    </source>
</evidence>
<evidence type="ECO:0000256" key="4">
    <source>
        <dbReference type="ARBA" id="ARBA00022806"/>
    </source>
</evidence>
<reference evidence="12 13" key="2">
    <citation type="journal article" date="2014" name="BMC Genomics">
        <title>An improved genome of the model marine alga Ostreococcus tauri unfolds by assessing Illumina de novo assemblies.</title>
        <authorList>
            <person name="Blanc-Mathieu R."/>
            <person name="Verhelst B."/>
            <person name="Derelle E."/>
            <person name="Rombauts S."/>
            <person name="Bouget F.Y."/>
            <person name="Carre I."/>
            <person name="Chateau A."/>
            <person name="Eyre-Walker A."/>
            <person name="Grimsley N."/>
            <person name="Moreau H."/>
            <person name="Piegu B."/>
            <person name="Rivals E."/>
            <person name="Schackwitz W."/>
            <person name="Van de Peer Y."/>
            <person name="Piganeau G."/>
        </authorList>
    </citation>
    <scope>NUCLEOTIDE SEQUENCE [LARGE SCALE GENOMIC DNA]</scope>
    <source>
        <strain evidence="13">OTTH 0595 / CCAP 157/2 / RCC745</strain>
    </source>
</reference>
<dbReference type="GO" id="GO:0005829">
    <property type="term" value="C:cytosol"/>
    <property type="evidence" value="ECO:0007669"/>
    <property type="project" value="TreeGrafter"/>
</dbReference>
<accession>A0A090M4B9</accession>
<feature type="region of interest" description="Disordered" evidence="9">
    <location>
        <begin position="516"/>
        <end position="605"/>
    </location>
</feature>
<dbReference type="EC" id="3.6.4.13" evidence="1"/>
<dbReference type="GO" id="GO:0003723">
    <property type="term" value="F:RNA binding"/>
    <property type="evidence" value="ECO:0007669"/>
    <property type="project" value="UniProtKB-KW"/>
</dbReference>
<keyword evidence="5" id="KW-0067">ATP-binding</keyword>
<dbReference type="EMBL" id="CAID01000001">
    <property type="protein sequence ID" value="CEF96819.1"/>
    <property type="molecule type" value="Genomic_DNA"/>
</dbReference>
<feature type="region of interest" description="Disordered" evidence="9">
    <location>
        <begin position="231"/>
        <end position="252"/>
    </location>
</feature>
<dbReference type="AlphaFoldDB" id="A0A090M4B9"/>
<gene>
    <name evidence="12" type="ORF">OT_ostta01g04980</name>
</gene>
<dbReference type="OrthoDB" id="1191041at2759"/>
<dbReference type="SMART" id="SM00490">
    <property type="entry name" value="HELICc"/>
    <property type="match status" value="1"/>
</dbReference>
<dbReference type="FunCoup" id="A0A090M4B9">
    <property type="interactions" value="1738"/>
</dbReference>
<dbReference type="InterPro" id="IPR014001">
    <property type="entry name" value="Helicase_ATP-bd"/>
</dbReference>
<dbReference type="Pfam" id="PF00270">
    <property type="entry name" value="DEAD"/>
    <property type="match status" value="1"/>
</dbReference>
<dbReference type="SMART" id="SM00487">
    <property type="entry name" value="DEXDc"/>
    <property type="match status" value="1"/>
</dbReference>
<keyword evidence="3" id="KW-0378">Hydrolase</keyword>
<sequence>MDLARDDVADDHALRAWTDLGLHRAVARALVREHKTRPTAVQRRAIPLALEGRSVVVRSSTGSGKTMSYVAPIVHALCGTASERKRGLRAIVFAPTRELARQVRRACASTTRLCAPGCRVGELPAPSAGTSVLRETAGSPPEILVSTPARVAECVRGGYFPPGALEEELETVVLDEVDLLLSFGYVDDIKSVMKAVKRGTRVMMLSATLSPEVEELRDVVAHKPTTIDVEDEEAAMKEEGDDQDDGKPSAPNISHYSLEIAKSSDRLLYTMALLRLGLCKKKVLVFVSNADAAVRLRLFLHKFGVPTCALHSELPANSRAHILQEFNRGVYDFMVAAADDARVATEVEEEEEEDKAPTRESKKKKKDRRDKEFGVVRGIDFQAVGTVINFEVPATAAAYVHRVGRTGRAGKSGTAITIVSPTEEEAFKQIQEDLVSTVGDTVAATQVIQPFDRLPKEAVDALRYRAEDAARAVGKTAVKEARVRELKQELLNSERLAAHFEDNADDLALLKHDSSLSKNPDAKHLSHLPGYLRGTKKRGDSRAVEPDSKHAKAAANYQLDVDVAEFGSKKKRKRSDKRETGPDLRQKHKFKGGFKKKSTGRKRSR</sequence>
<dbReference type="InterPro" id="IPR011545">
    <property type="entry name" value="DEAD/DEAH_box_helicase_dom"/>
</dbReference>
<feature type="domain" description="Helicase ATP-binding" evidence="10">
    <location>
        <begin position="46"/>
        <end position="227"/>
    </location>
</feature>
<dbReference type="Gene3D" id="3.40.50.300">
    <property type="entry name" value="P-loop containing nucleotide triphosphate hydrolases"/>
    <property type="match status" value="2"/>
</dbReference>
<comment type="similarity">
    <text evidence="7">Belongs to the DEAD box helicase family. DDX56/DBP9 subfamily.</text>
</comment>
<evidence type="ECO:0000256" key="2">
    <source>
        <dbReference type="ARBA" id="ARBA00022741"/>
    </source>
</evidence>
<dbReference type="GO" id="GO:0016787">
    <property type="term" value="F:hydrolase activity"/>
    <property type="evidence" value="ECO:0007669"/>
    <property type="project" value="UniProtKB-KW"/>
</dbReference>
<feature type="compositionally biased region" description="Basic and acidic residues" evidence="9">
    <location>
        <begin position="537"/>
        <end position="550"/>
    </location>
</feature>
<dbReference type="CDD" id="cd18787">
    <property type="entry name" value="SF2_C_DEAD"/>
    <property type="match status" value="1"/>
</dbReference>
<dbReference type="Pfam" id="PF00271">
    <property type="entry name" value="Helicase_C"/>
    <property type="match status" value="2"/>
</dbReference>
<evidence type="ECO:0000259" key="10">
    <source>
        <dbReference type="PROSITE" id="PS51192"/>
    </source>
</evidence>
<dbReference type="GO" id="GO:0005524">
    <property type="term" value="F:ATP binding"/>
    <property type="evidence" value="ECO:0007669"/>
    <property type="project" value="UniProtKB-KW"/>
</dbReference>
<evidence type="ECO:0000256" key="9">
    <source>
        <dbReference type="SAM" id="MobiDB-lite"/>
    </source>
</evidence>
<dbReference type="PROSITE" id="PS51192">
    <property type="entry name" value="HELICASE_ATP_BIND_1"/>
    <property type="match status" value="1"/>
</dbReference>
<comment type="caution">
    <text evidence="12">The sequence shown here is derived from an EMBL/GenBank/DDBJ whole genome shotgun (WGS) entry which is preliminary data.</text>
</comment>
<feature type="compositionally biased region" description="Basic residues" evidence="9">
    <location>
        <begin position="586"/>
        <end position="605"/>
    </location>
</feature>
<name>A0A090M4B9_OSTTA</name>
<dbReference type="PANTHER" id="PTHR47959">
    <property type="entry name" value="ATP-DEPENDENT RNA HELICASE RHLE-RELATED"/>
    <property type="match status" value="1"/>
</dbReference>
<dbReference type="Proteomes" id="UP000009170">
    <property type="component" value="Unassembled WGS sequence"/>
</dbReference>
<keyword evidence="13" id="KW-1185">Reference proteome</keyword>
<dbReference type="GO" id="GO:0003724">
    <property type="term" value="F:RNA helicase activity"/>
    <property type="evidence" value="ECO:0007669"/>
    <property type="project" value="UniProtKB-EC"/>
</dbReference>
<dbReference type="KEGG" id="ota:OT_ostta01g04980"/>
<dbReference type="InParanoid" id="A0A090M4B9"/>
<dbReference type="SUPFAM" id="SSF52540">
    <property type="entry name" value="P-loop containing nucleoside triphosphate hydrolases"/>
    <property type="match status" value="2"/>
</dbReference>
<comment type="catalytic activity">
    <reaction evidence="8">
        <text>ATP + H2O = ADP + phosphate + H(+)</text>
        <dbReference type="Rhea" id="RHEA:13065"/>
        <dbReference type="ChEBI" id="CHEBI:15377"/>
        <dbReference type="ChEBI" id="CHEBI:15378"/>
        <dbReference type="ChEBI" id="CHEBI:30616"/>
        <dbReference type="ChEBI" id="CHEBI:43474"/>
        <dbReference type="ChEBI" id="CHEBI:456216"/>
        <dbReference type="EC" id="3.6.4.13"/>
    </reaction>
</comment>
<evidence type="ECO:0000313" key="13">
    <source>
        <dbReference type="Proteomes" id="UP000009170"/>
    </source>
</evidence>
<keyword evidence="2" id="KW-0547">Nucleotide-binding</keyword>
<dbReference type="PANTHER" id="PTHR47959:SF21">
    <property type="entry name" value="DEAD-BOX HELICASE 56"/>
    <property type="match status" value="1"/>
</dbReference>
<reference evidence="13" key="1">
    <citation type="journal article" date="2006" name="Proc. Natl. Acad. Sci. U.S.A.">
        <title>Genome analysis of the smallest free-living eukaryote Ostreococcus tauri unveils many unique features.</title>
        <authorList>
            <person name="Derelle E."/>
            <person name="Ferraz C."/>
            <person name="Rombauts S."/>
            <person name="Rouze P."/>
            <person name="Worden A.Z."/>
            <person name="Robbens S."/>
            <person name="Partensky F."/>
            <person name="Degroeve S."/>
            <person name="Echeynie S."/>
            <person name="Cooke R."/>
            <person name="Saeys Y."/>
            <person name="Wuyts J."/>
            <person name="Jabbari K."/>
            <person name="Bowler C."/>
            <person name="Panaud O."/>
            <person name="Piegu B."/>
            <person name="Ball S.G."/>
            <person name="Ral J.-P."/>
            <person name="Bouget F.-Y."/>
            <person name="Piganeau G."/>
            <person name="De Baets B."/>
            <person name="Picard A."/>
            <person name="Delseny M."/>
            <person name="Demaille J."/>
            <person name="Van de Peer Y."/>
            <person name="Moreau H."/>
        </authorList>
    </citation>
    <scope>NUCLEOTIDE SEQUENCE [LARGE SCALE GENOMIC DNA]</scope>
    <source>
        <strain evidence="13">OTTH 0595 / CCAP 157/2 / RCC745</strain>
    </source>
</reference>
<evidence type="ECO:0000256" key="7">
    <source>
        <dbReference type="ARBA" id="ARBA00038041"/>
    </source>
</evidence>
<evidence type="ECO:0000313" key="12">
    <source>
        <dbReference type="EMBL" id="CEF96819.1"/>
    </source>
</evidence>
<evidence type="ECO:0000256" key="1">
    <source>
        <dbReference type="ARBA" id="ARBA00012552"/>
    </source>
</evidence>
<dbReference type="RefSeq" id="XP_022838314.1">
    <property type="nucleotide sequence ID" value="XM_022985438.1"/>
</dbReference>
<dbReference type="InterPro" id="IPR027417">
    <property type="entry name" value="P-loop_NTPase"/>
</dbReference>
<keyword evidence="4 12" id="KW-0347">Helicase</keyword>
<dbReference type="InterPro" id="IPR001650">
    <property type="entry name" value="Helicase_C-like"/>
</dbReference>
<evidence type="ECO:0000256" key="3">
    <source>
        <dbReference type="ARBA" id="ARBA00022801"/>
    </source>
</evidence>
<organism evidence="12 13">
    <name type="scientific">Ostreococcus tauri</name>
    <name type="common">Marine green alga</name>
    <dbReference type="NCBI Taxonomy" id="70448"/>
    <lineage>
        <taxon>Eukaryota</taxon>
        <taxon>Viridiplantae</taxon>
        <taxon>Chlorophyta</taxon>
        <taxon>Mamiellophyceae</taxon>
        <taxon>Mamiellales</taxon>
        <taxon>Bathycoccaceae</taxon>
        <taxon>Ostreococcus</taxon>
    </lineage>
</organism>
<dbReference type="GeneID" id="34945538"/>
<protein>
    <recommendedName>
        <fullName evidence="1">RNA helicase</fullName>
        <ecNumber evidence="1">3.6.4.13</ecNumber>
    </recommendedName>
</protein>
<feature type="compositionally biased region" description="Basic and acidic residues" evidence="9">
    <location>
        <begin position="576"/>
        <end position="585"/>
    </location>
</feature>
<feature type="compositionally biased region" description="Acidic residues" evidence="9">
    <location>
        <begin position="231"/>
        <end position="244"/>
    </location>
</feature>